<keyword evidence="5 7" id="KW-1015">Disulfide bond</keyword>
<dbReference type="Proteomes" id="UP000244064">
    <property type="component" value="Unassembled WGS sequence"/>
</dbReference>
<comment type="similarity">
    <text evidence="2">Belongs to the thioredoxin family. DsbA subfamily.</text>
</comment>
<dbReference type="InterPro" id="IPR050824">
    <property type="entry name" value="Thiol_disulfide_DsbA"/>
</dbReference>
<dbReference type="SUPFAM" id="SSF52833">
    <property type="entry name" value="Thioredoxin-like"/>
    <property type="match status" value="1"/>
</dbReference>
<evidence type="ECO:0000313" key="12">
    <source>
        <dbReference type="Proteomes" id="UP000244064"/>
    </source>
</evidence>
<dbReference type="InterPro" id="IPR017937">
    <property type="entry name" value="Thioredoxin_CS"/>
</dbReference>
<feature type="disulfide bond" description="Redox-active" evidence="8">
    <location>
        <begin position="57"/>
        <end position="60"/>
    </location>
</feature>
<organism evidence="11 12">
    <name type="scientific">Pseudomonas mangrovi</name>
    <dbReference type="NCBI Taxonomy" id="2161748"/>
    <lineage>
        <taxon>Bacteria</taxon>
        <taxon>Pseudomonadati</taxon>
        <taxon>Pseudomonadota</taxon>
        <taxon>Gammaproteobacteria</taxon>
        <taxon>Pseudomonadales</taxon>
        <taxon>Pseudomonadaceae</taxon>
        <taxon>Pseudomonas</taxon>
    </lineage>
</organism>
<proteinExistence type="inferred from homology"/>
<protein>
    <recommendedName>
        <fullName evidence="7">Thiol:disulfide interchange protein</fullName>
    </recommendedName>
</protein>
<feature type="domain" description="Thioredoxin" evidence="10">
    <location>
        <begin position="12"/>
        <end position="216"/>
    </location>
</feature>
<comment type="caution">
    <text evidence="11">The sequence shown here is derived from an EMBL/GenBank/DDBJ whole genome shotgun (WGS) entry which is preliminary data.</text>
</comment>
<dbReference type="EMBL" id="QASN01000017">
    <property type="protein sequence ID" value="PTU74433.1"/>
    <property type="molecule type" value="Genomic_DNA"/>
</dbReference>
<evidence type="ECO:0000256" key="3">
    <source>
        <dbReference type="ARBA" id="ARBA00022729"/>
    </source>
</evidence>
<dbReference type="InterPro" id="IPR001853">
    <property type="entry name" value="DSBA-like_thioredoxin_dom"/>
</dbReference>
<dbReference type="PROSITE" id="PS00194">
    <property type="entry name" value="THIOREDOXIN_1"/>
    <property type="match status" value="1"/>
</dbReference>
<keyword evidence="3 9" id="KW-0732">Signal</keyword>
<sequence>MRNLFLGAGLALTALFGVPAMAAEDFQAGKQYTELRTAQPVSVPGKIEVVEVFWYGCPACNMFEGVLKPWAEKLPEDVHFVQVPAQFNEVLNLHARLYSTLEVLKVEAKVHEAVFAGIHEKKDPRVTPARDGRQVTLPTPEQLADFVAEQGVDKALFLKTYDSFAVRNRLAKADKLVRSYQITGVPELVVNGKYRIELQKAGGFEQMLQIADFLIKKERATQ</sequence>
<keyword evidence="6" id="KW-0676">Redox-active center</keyword>
<dbReference type="PANTHER" id="PTHR35891">
    <property type="entry name" value="THIOL:DISULFIDE INTERCHANGE PROTEIN DSBA"/>
    <property type="match status" value="1"/>
</dbReference>
<dbReference type="InterPro" id="IPR023205">
    <property type="entry name" value="DsbA/DsbL"/>
</dbReference>
<evidence type="ECO:0000256" key="6">
    <source>
        <dbReference type="ARBA" id="ARBA00023284"/>
    </source>
</evidence>
<dbReference type="Gene3D" id="3.40.30.10">
    <property type="entry name" value="Glutaredoxin"/>
    <property type="match status" value="1"/>
</dbReference>
<comment type="subcellular location">
    <subcellularLocation>
        <location evidence="1 7">Periplasm</location>
    </subcellularLocation>
</comment>
<evidence type="ECO:0000256" key="1">
    <source>
        <dbReference type="ARBA" id="ARBA00004418"/>
    </source>
</evidence>
<dbReference type="OrthoDB" id="9784896at2"/>
<accession>A0A2T5P9L3</accession>
<feature type="chain" id="PRO_5015681217" description="Thiol:disulfide interchange protein" evidence="9">
    <location>
        <begin position="23"/>
        <end position="222"/>
    </location>
</feature>
<evidence type="ECO:0000259" key="10">
    <source>
        <dbReference type="PROSITE" id="PS51352"/>
    </source>
</evidence>
<dbReference type="PROSITE" id="PS51352">
    <property type="entry name" value="THIOREDOXIN_2"/>
    <property type="match status" value="1"/>
</dbReference>
<keyword evidence="4 7" id="KW-0574">Periplasm</keyword>
<feature type="signal peptide" evidence="9">
    <location>
        <begin position="1"/>
        <end position="22"/>
    </location>
</feature>
<dbReference type="AlphaFoldDB" id="A0A2T5P9L3"/>
<evidence type="ECO:0000256" key="5">
    <source>
        <dbReference type="ARBA" id="ARBA00023157"/>
    </source>
</evidence>
<evidence type="ECO:0000313" key="11">
    <source>
        <dbReference type="EMBL" id="PTU74433.1"/>
    </source>
</evidence>
<dbReference type="GO" id="GO:0015036">
    <property type="term" value="F:disulfide oxidoreductase activity"/>
    <property type="evidence" value="ECO:0007669"/>
    <property type="project" value="UniProtKB-ARBA"/>
</dbReference>
<dbReference type="InterPro" id="IPR013766">
    <property type="entry name" value="Thioredoxin_domain"/>
</dbReference>
<keyword evidence="12" id="KW-1185">Reference proteome</keyword>
<dbReference type="InterPro" id="IPR036249">
    <property type="entry name" value="Thioredoxin-like_sf"/>
</dbReference>
<evidence type="ECO:0000256" key="2">
    <source>
        <dbReference type="ARBA" id="ARBA00005791"/>
    </source>
</evidence>
<evidence type="ECO:0000256" key="4">
    <source>
        <dbReference type="ARBA" id="ARBA00022764"/>
    </source>
</evidence>
<dbReference type="PANTHER" id="PTHR35891:SF2">
    <property type="entry name" value="THIOL:DISULFIDE INTERCHANGE PROTEIN DSBA"/>
    <property type="match status" value="1"/>
</dbReference>
<evidence type="ECO:0000256" key="7">
    <source>
        <dbReference type="PIRNR" id="PIRNR001488"/>
    </source>
</evidence>
<name>A0A2T5P9L3_9PSED</name>
<gene>
    <name evidence="11" type="ORF">DBO85_10080</name>
</gene>
<dbReference type="CDD" id="cd03019">
    <property type="entry name" value="DsbA_DsbA"/>
    <property type="match status" value="1"/>
</dbReference>
<evidence type="ECO:0000256" key="8">
    <source>
        <dbReference type="PIRSR" id="PIRSR001488-1"/>
    </source>
</evidence>
<evidence type="ECO:0000256" key="9">
    <source>
        <dbReference type="SAM" id="SignalP"/>
    </source>
</evidence>
<reference evidence="11 12" key="1">
    <citation type="submission" date="2018-04" db="EMBL/GenBank/DDBJ databases">
        <title>Pseudomonas sp. nov., isolated from mangrove soil.</title>
        <authorList>
            <person name="Chen C."/>
        </authorList>
    </citation>
    <scope>NUCLEOTIDE SEQUENCE [LARGE SCALE GENOMIC DNA]</scope>
    <source>
        <strain evidence="11 12">TC-11</strain>
    </source>
</reference>
<dbReference type="GO" id="GO:0042597">
    <property type="term" value="C:periplasmic space"/>
    <property type="evidence" value="ECO:0007669"/>
    <property type="project" value="UniProtKB-SubCell"/>
</dbReference>
<dbReference type="PIRSF" id="PIRSF001488">
    <property type="entry name" value="Tdi_protein"/>
    <property type="match status" value="1"/>
</dbReference>
<dbReference type="RefSeq" id="WP_108107131.1">
    <property type="nucleotide sequence ID" value="NZ_QASN01000017.1"/>
</dbReference>
<dbReference type="Pfam" id="PF01323">
    <property type="entry name" value="DSBA"/>
    <property type="match status" value="1"/>
</dbReference>